<feature type="region of interest" description="Disordered" evidence="1">
    <location>
        <begin position="560"/>
        <end position="579"/>
    </location>
</feature>
<dbReference type="Gene3D" id="1.25.40.10">
    <property type="entry name" value="Tetratricopeptide repeat domain"/>
    <property type="match status" value="1"/>
</dbReference>
<reference evidence="2 3" key="1">
    <citation type="submission" date="2019-09" db="EMBL/GenBank/DDBJ databases">
        <title>Genome sequence of Clostridium sp. EA1.</title>
        <authorList>
            <person name="Poehlein A."/>
            <person name="Bengelsdorf F.R."/>
            <person name="Daniel R."/>
        </authorList>
    </citation>
    <scope>NUCLEOTIDE SEQUENCE [LARGE SCALE GENOMIC DNA]</scope>
    <source>
        <strain evidence="2 3">EA1</strain>
    </source>
</reference>
<dbReference type="InterPro" id="IPR006597">
    <property type="entry name" value="Sel1-like"/>
</dbReference>
<evidence type="ECO:0000313" key="2">
    <source>
        <dbReference type="EMBL" id="MVB09665.1"/>
    </source>
</evidence>
<accession>A0A6N8HVN8</accession>
<feature type="compositionally biased region" description="Basic and acidic residues" evidence="1">
    <location>
        <begin position="568"/>
        <end position="579"/>
    </location>
</feature>
<proteinExistence type="predicted"/>
<dbReference type="PANTHER" id="PTHR11102:SF160">
    <property type="entry name" value="ERAD-ASSOCIATED E3 UBIQUITIN-PROTEIN LIGASE COMPONENT HRD3"/>
    <property type="match status" value="1"/>
</dbReference>
<feature type="compositionally biased region" description="Basic and acidic residues" evidence="1">
    <location>
        <begin position="400"/>
        <end position="409"/>
    </location>
</feature>
<dbReference type="SMART" id="SM00671">
    <property type="entry name" value="SEL1"/>
    <property type="match status" value="2"/>
</dbReference>
<dbReference type="Proteomes" id="UP000469440">
    <property type="component" value="Unassembled WGS sequence"/>
</dbReference>
<dbReference type="RefSeq" id="WP_156989623.1">
    <property type="nucleotide sequence ID" value="NZ_VWXL01000011.1"/>
</dbReference>
<dbReference type="EMBL" id="VWXL01000011">
    <property type="protein sequence ID" value="MVB09665.1"/>
    <property type="molecule type" value="Genomic_DNA"/>
</dbReference>
<sequence length="579" mass="66540">MPRIIFKCRYLKNAAAHAENLVTYVATREGVEKIPRNWRSLPATEKQKQLIADILARFPDSDRLFEYEDYQNSPTAGNASELILAALDQNLDQPSHQEVYVNYIATRPRAEKLGAHGLFSDENTPLVLSRVAEEAAQHTGNIWTPIISLRREDAARLGYDNAVAWMALLRKQRNIFAEQMKIAPENLRWYAAFHNEGHHPHCHMIVYSADPREGYVTKPAIEKMRSGLAREIFQQDLLQIYSEQTERRDSLTTESRDTLRELLEQMKNGTCANPVIEDLISRLAERLKYTAGKKQYGYLKAPLKEMVNQIVDELAKDERVAAAYAEWQELRNEVLHTYKDHLPEPQPLSQQKEFKQIKNMVIAEAVSLGSHHFIFEGDEDAEAAFEEEHFEDYADTSDPQTEKHTHEDDTSTVNPPNEIERLQKLAAQGNSFAQYRLGKLYLLGEDVLKDVGSAIRWLTASAEQGNQYAQYALGKLYLAGRDVPRDREAAIRWLTRSAKQGNIYARFFLDHPDSFRDPSLSLAATRLLHHLSHIFREEQDRLPGGPRMQVESKLRRKIRQKKIAQGHAPDDHEQKFTTY</sequence>
<dbReference type="Pfam" id="PF18555">
    <property type="entry name" value="MobL"/>
    <property type="match status" value="1"/>
</dbReference>
<feature type="region of interest" description="Disordered" evidence="1">
    <location>
        <begin position="393"/>
        <end position="416"/>
    </location>
</feature>
<organism evidence="2 3">
    <name type="scientific">Caproicibacter fermentans</name>
    <dbReference type="NCBI Taxonomy" id="2576756"/>
    <lineage>
        <taxon>Bacteria</taxon>
        <taxon>Bacillati</taxon>
        <taxon>Bacillota</taxon>
        <taxon>Clostridia</taxon>
        <taxon>Eubacteriales</taxon>
        <taxon>Acutalibacteraceae</taxon>
        <taxon>Caproicibacter</taxon>
    </lineage>
</organism>
<dbReference type="InterPro" id="IPR041073">
    <property type="entry name" value="MobL"/>
</dbReference>
<dbReference type="PANTHER" id="PTHR11102">
    <property type="entry name" value="SEL-1-LIKE PROTEIN"/>
    <property type="match status" value="1"/>
</dbReference>
<dbReference type="InterPro" id="IPR048102">
    <property type="entry name" value="MobP3"/>
</dbReference>
<dbReference type="SUPFAM" id="SSF81901">
    <property type="entry name" value="HCP-like"/>
    <property type="match status" value="1"/>
</dbReference>
<dbReference type="InterPro" id="IPR050767">
    <property type="entry name" value="Sel1_AlgK"/>
</dbReference>
<dbReference type="NCBIfam" id="NF041499">
    <property type="entry name" value="MobP3"/>
    <property type="match status" value="1"/>
</dbReference>
<comment type="caution">
    <text evidence="2">The sequence shown here is derived from an EMBL/GenBank/DDBJ whole genome shotgun (WGS) entry which is preliminary data.</text>
</comment>
<keyword evidence="3" id="KW-1185">Reference proteome</keyword>
<name>A0A6N8HVN8_9FIRM</name>
<dbReference type="InterPro" id="IPR011990">
    <property type="entry name" value="TPR-like_helical_dom_sf"/>
</dbReference>
<evidence type="ECO:0000256" key="1">
    <source>
        <dbReference type="SAM" id="MobiDB-lite"/>
    </source>
</evidence>
<dbReference type="OrthoDB" id="1775746at2"/>
<gene>
    <name evidence="2" type="ORF">CAFE_03270</name>
</gene>
<dbReference type="Pfam" id="PF08238">
    <property type="entry name" value="Sel1"/>
    <property type="match status" value="2"/>
</dbReference>
<protein>
    <submittedName>
        <fullName evidence="2">MobL relaxases</fullName>
    </submittedName>
</protein>
<evidence type="ECO:0000313" key="3">
    <source>
        <dbReference type="Proteomes" id="UP000469440"/>
    </source>
</evidence>
<dbReference type="AlphaFoldDB" id="A0A6N8HVN8"/>